<evidence type="ECO:0000313" key="3">
    <source>
        <dbReference type="Proteomes" id="UP000248817"/>
    </source>
</evidence>
<feature type="region of interest" description="Disordered" evidence="1">
    <location>
        <begin position="54"/>
        <end position="83"/>
    </location>
</feature>
<dbReference type="Proteomes" id="UP000248817">
    <property type="component" value="Unassembled WGS sequence"/>
</dbReference>
<organism evidence="2 3">
    <name type="scientific">Aspergillus indologenus CBS 114.80</name>
    <dbReference type="NCBI Taxonomy" id="1450541"/>
    <lineage>
        <taxon>Eukaryota</taxon>
        <taxon>Fungi</taxon>
        <taxon>Dikarya</taxon>
        <taxon>Ascomycota</taxon>
        <taxon>Pezizomycotina</taxon>
        <taxon>Eurotiomycetes</taxon>
        <taxon>Eurotiomycetidae</taxon>
        <taxon>Eurotiales</taxon>
        <taxon>Aspergillaceae</taxon>
        <taxon>Aspergillus</taxon>
        <taxon>Aspergillus subgen. Circumdati</taxon>
    </lineage>
</organism>
<keyword evidence="3" id="KW-1185">Reference proteome</keyword>
<protein>
    <submittedName>
        <fullName evidence="2">Uncharacterized protein</fullName>
    </submittedName>
</protein>
<sequence>MWQIIDRPAPSYVISAPDFCRSSGSQPPHNQLPGYQRPRYWLYLKHLPLSAATRQPRNPMSAAEFASISSSAPSHRRIDSYLP</sequence>
<evidence type="ECO:0000256" key="1">
    <source>
        <dbReference type="SAM" id="MobiDB-lite"/>
    </source>
</evidence>
<gene>
    <name evidence="2" type="ORF">BP00DRAFT_186276</name>
</gene>
<reference evidence="2 3" key="1">
    <citation type="submission" date="2018-02" db="EMBL/GenBank/DDBJ databases">
        <title>The genomes of Aspergillus section Nigri reveals drivers in fungal speciation.</title>
        <authorList>
            <consortium name="DOE Joint Genome Institute"/>
            <person name="Vesth T.C."/>
            <person name="Nybo J."/>
            <person name="Theobald S."/>
            <person name="Brandl J."/>
            <person name="Frisvad J.C."/>
            <person name="Nielsen K.F."/>
            <person name="Lyhne E.K."/>
            <person name="Kogle M.E."/>
            <person name="Kuo A."/>
            <person name="Riley R."/>
            <person name="Clum A."/>
            <person name="Nolan M."/>
            <person name="Lipzen A."/>
            <person name="Salamov A."/>
            <person name="Henrissat B."/>
            <person name="Wiebenga A."/>
            <person name="De vries R.P."/>
            <person name="Grigoriev I.V."/>
            <person name="Mortensen U.H."/>
            <person name="Andersen M.R."/>
            <person name="Baker S.E."/>
        </authorList>
    </citation>
    <scope>NUCLEOTIDE SEQUENCE [LARGE SCALE GENOMIC DNA]</scope>
    <source>
        <strain evidence="2 3">CBS 114.80</strain>
    </source>
</reference>
<dbReference type="AlphaFoldDB" id="A0A2V5I7D3"/>
<feature type="compositionally biased region" description="Low complexity" evidence="1">
    <location>
        <begin position="61"/>
        <end position="73"/>
    </location>
</feature>
<evidence type="ECO:0000313" key="2">
    <source>
        <dbReference type="EMBL" id="PYI31022.1"/>
    </source>
</evidence>
<name>A0A2V5I7D3_9EURO</name>
<proteinExistence type="predicted"/>
<dbReference type="EMBL" id="KZ825508">
    <property type="protein sequence ID" value="PYI31022.1"/>
    <property type="molecule type" value="Genomic_DNA"/>
</dbReference>
<accession>A0A2V5I7D3</accession>